<gene>
    <name evidence="1" type="ORF">SAMN05216283_101303</name>
</gene>
<evidence type="ECO:0000313" key="2">
    <source>
        <dbReference type="Proteomes" id="UP000198964"/>
    </source>
</evidence>
<evidence type="ECO:0000313" key="1">
    <source>
        <dbReference type="EMBL" id="SFE50791.1"/>
    </source>
</evidence>
<dbReference type="Proteomes" id="UP000198964">
    <property type="component" value="Unassembled WGS sequence"/>
</dbReference>
<dbReference type="AlphaFoldDB" id="A0A1I2B3P4"/>
<dbReference type="InterPro" id="IPR023122">
    <property type="entry name" value="NE1680-like_sf"/>
</dbReference>
<dbReference type="SUPFAM" id="SSF160766">
    <property type="entry name" value="NE1680-like"/>
    <property type="match status" value="1"/>
</dbReference>
<organism evidence="1 2">
    <name type="scientific">Sunxiuqinia elliptica</name>
    <dbReference type="NCBI Taxonomy" id="655355"/>
    <lineage>
        <taxon>Bacteria</taxon>
        <taxon>Pseudomonadati</taxon>
        <taxon>Bacteroidota</taxon>
        <taxon>Bacteroidia</taxon>
        <taxon>Marinilabiliales</taxon>
        <taxon>Prolixibacteraceae</taxon>
        <taxon>Sunxiuqinia</taxon>
    </lineage>
</organism>
<keyword evidence="2" id="KW-1185">Reference proteome</keyword>
<dbReference type="STRING" id="655355.SAMN05216283_101303"/>
<protein>
    <recommendedName>
        <fullName evidence="3">DUF2024 domain-containing protein</fullName>
    </recommendedName>
</protein>
<accession>A0A1I2B3P4</accession>
<sequence>MKVAVWDTYVTKTDGAQMHFDIIVPEDLKDESKIYAFGKAYLHLKQQGQQPLTTKECQFCHVEQASEEMQQAIQEKGYFIVEMEGCL</sequence>
<reference evidence="1 2" key="1">
    <citation type="submission" date="2016-10" db="EMBL/GenBank/DDBJ databases">
        <authorList>
            <person name="de Groot N.N."/>
        </authorList>
    </citation>
    <scope>NUCLEOTIDE SEQUENCE [LARGE SCALE GENOMIC DNA]</scope>
    <source>
        <strain evidence="1 2">CGMCC 1.9156</strain>
    </source>
</reference>
<dbReference type="EMBL" id="FONW01000001">
    <property type="protein sequence ID" value="SFE50791.1"/>
    <property type="molecule type" value="Genomic_DNA"/>
</dbReference>
<dbReference type="Pfam" id="PF09630">
    <property type="entry name" value="DUF2024"/>
    <property type="match status" value="1"/>
</dbReference>
<dbReference type="InterPro" id="IPR018592">
    <property type="entry name" value="DUF2024"/>
</dbReference>
<name>A0A1I2B3P4_9BACT</name>
<evidence type="ECO:0008006" key="3">
    <source>
        <dbReference type="Google" id="ProtNLM"/>
    </source>
</evidence>
<proteinExistence type="predicted"/>
<dbReference type="Gene3D" id="3.10.510.10">
    <property type="entry name" value="NE1680-like"/>
    <property type="match status" value="1"/>
</dbReference>
<dbReference type="RefSeq" id="WP_093918051.1">
    <property type="nucleotide sequence ID" value="NZ_FONW01000001.1"/>
</dbReference>